<keyword evidence="3" id="KW-1185">Reference proteome</keyword>
<dbReference type="RefSeq" id="WP_233052687.1">
    <property type="nucleotide sequence ID" value="NZ_JAIMJA010000009.1"/>
</dbReference>
<feature type="transmembrane region" description="Helical" evidence="1">
    <location>
        <begin position="201"/>
        <end position="233"/>
    </location>
</feature>
<proteinExistence type="predicted"/>
<evidence type="ECO:0000313" key="3">
    <source>
        <dbReference type="Proteomes" id="UP001201273"/>
    </source>
</evidence>
<dbReference type="EMBL" id="JAIMJA010000009">
    <property type="protein sequence ID" value="MCE2595189.1"/>
    <property type="molecule type" value="Genomic_DNA"/>
</dbReference>
<organism evidence="2 3">
    <name type="scientific">Motilimonas cestriensis</name>
    <dbReference type="NCBI Taxonomy" id="2742685"/>
    <lineage>
        <taxon>Bacteria</taxon>
        <taxon>Pseudomonadati</taxon>
        <taxon>Pseudomonadota</taxon>
        <taxon>Gammaproteobacteria</taxon>
        <taxon>Alteromonadales</taxon>
        <taxon>Alteromonadales genera incertae sedis</taxon>
        <taxon>Motilimonas</taxon>
    </lineage>
</organism>
<feature type="transmembrane region" description="Helical" evidence="1">
    <location>
        <begin position="131"/>
        <end position="153"/>
    </location>
</feature>
<evidence type="ECO:0000313" key="2">
    <source>
        <dbReference type="EMBL" id="MCE2595189.1"/>
    </source>
</evidence>
<comment type="caution">
    <text evidence="2">The sequence shown here is derived from an EMBL/GenBank/DDBJ whole genome shotgun (WGS) entry which is preliminary data.</text>
</comment>
<gene>
    <name evidence="2" type="ORF">K6Y31_10210</name>
</gene>
<protein>
    <recommendedName>
        <fullName evidence="4">Proline and glycine rich transmembrane protein gene in bax</fullName>
    </recommendedName>
</protein>
<sequence>MSEQDKPTQLQIGGNLTNSLTQGFKLDLKSVFAESFQLTLKNFSTLLLAGLAAVGFMMLVASVLVHGGELLGFIKEVVDEEGNPVIFTKEMVTIALLMSVFVIPSLIAGFTMMSINHVVGLKSKPLMVFDFFKYFGPLAIAFAVPNMLSMLFMNLGLGLFAYFPSIYISAIFSLVIPLMIERKISVLQAVPLSIRVVHKGLMQLFIIHAVINLLMVVAVMTVVGLAFVIPFAFTLQALIYREVCGIRLSIEVAKDKGEFSA</sequence>
<reference evidence="2 3" key="1">
    <citation type="journal article" date="2022" name="Environ. Microbiol. Rep.">
        <title>Eco-phylogenetic analyses reveal divergent evolution of vitamin B12 metabolism in the marine bacterial family 'Psychromonadaceae'.</title>
        <authorList>
            <person name="Jin X."/>
            <person name="Yang Y."/>
            <person name="Cao H."/>
            <person name="Gao B."/>
            <person name="Zhao Z."/>
        </authorList>
    </citation>
    <scope>NUCLEOTIDE SEQUENCE [LARGE SCALE GENOMIC DNA]</scope>
    <source>
        <strain evidence="2 3">MKS20</strain>
    </source>
</reference>
<name>A0ABS8WBM9_9GAMM</name>
<keyword evidence="1" id="KW-1133">Transmembrane helix</keyword>
<keyword evidence="1" id="KW-0812">Transmembrane</keyword>
<feature type="transmembrane region" description="Helical" evidence="1">
    <location>
        <begin position="159"/>
        <end position="180"/>
    </location>
</feature>
<keyword evidence="1" id="KW-0472">Membrane</keyword>
<dbReference type="Proteomes" id="UP001201273">
    <property type="component" value="Unassembled WGS sequence"/>
</dbReference>
<feature type="transmembrane region" description="Helical" evidence="1">
    <location>
        <begin position="94"/>
        <end position="119"/>
    </location>
</feature>
<feature type="transmembrane region" description="Helical" evidence="1">
    <location>
        <begin position="46"/>
        <end position="74"/>
    </location>
</feature>
<accession>A0ABS8WBM9</accession>
<evidence type="ECO:0008006" key="4">
    <source>
        <dbReference type="Google" id="ProtNLM"/>
    </source>
</evidence>
<evidence type="ECO:0000256" key="1">
    <source>
        <dbReference type="SAM" id="Phobius"/>
    </source>
</evidence>